<dbReference type="AlphaFoldDB" id="A0A182M4Z5"/>
<evidence type="ECO:0000313" key="2">
    <source>
        <dbReference type="EnsemblMetazoa" id="ACUA009596-PA"/>
    </source>
</evidence>
<feature type="region of interest" description="Disordered" evidence="1">
    <location>
        <begin position="45"/>
        <end position="70"/>
    </location>
</feature>
<protein>
    <submittedName>
        <fullName evidence="2">Uncharacterized protein</fullName>
    </submittedName>
</protein>
<dbReference type="EnsemblMetazoa" id="ACUA009596-RA">
    <property type="protein sequence ID" value="ACUA009596-PA"/>
    <property type="gene ID" value="ACUA009596"/>
</dbReference>
<feature type="region of interest" description="Disordered" evidence="1">
    <location>
        <begin position="166"/>
        <end position="191"/>
    </location>
</feature>
<sequence>MLGEKKIHSKATDQDFVLYVAGLPSATENLPPGSKVAADWLMRSSAQPETEGSRHERTDRRCDGRTARGTTEPRILSRRTAKVSRHASDGLFRGPGYEPGTGDGRVLGESLTFIRAPQGESKTKLGCLRVTPLVSAVRLVLHAVCTGSMNLEANMSSPEVDIDVNVVSSPEPSPRPLESPQPGQTGISKKGIGVITPVPSLPLSAAAAAAAAAASVSNGTVSLGSNGTPSTQDAAMLSRYSSGNDGEFVPNQREYPFDKVLKVSADDKTMTSGAKMWHHR</sequence>
<proteinExistence type="predicted"/>
<dbReference type="EMBL" id="AXCM01005587">
    <property type="status" value="NOT_ANNOTATED_CDS"/>
    <property type="molecule type" value="Genomic_DNA"/>
</dbReference>
<evidence type="ECO:0000313" key="3">
    <source>
        <dbReference type="Proteomes" id="UP000075883"/>
    </source>
</evidence>
<reference evidence="3" key="1">
    <citation type="submission" date="2013-09" db="EMBL/GenBank/DDBJ databases">
        <title>The Genome Sequence of Anopheles culicifacies species A.</title>
        <authorList>
            <consortium name="The Broad Institute Genomics Platform"/>
            <person name="Neafsey D.E."/>
            <person name="Besansky N."/>
            <person name="Howell P."/>
            <person name="Walton C."/>
            <person name="Young S.K."/>
            <person name="Zeng Q."/>
            <person name="Gargeya S."/>
            <person name="Fitzgerald M."/>
            <person name="Haas B."/>
            <person name="Abouelleil A."/>
            <person name="Allen A.W."/>
            <person name="Alvarado L."/>
            <person name="Arachchi H.M."/>
            <person name="Berlin A.M."/>
            <person name="Chapman S.B."/>
            <person name="Gainer-Dewar J."/>
            <person name="Goldberg J."/>
            <person name="Griggs A."/>
            <person name="Gujja S."/>
            <person name="Hansen M."/>
            <person name="Howarth C."/>
            <person name="Imamovic A."/>
            <person name="Ireland A."/>
            <person name="Larimer J."/>
            <person name="McCowan C."/>
            <person name="Murphy C."/>
            <person name="Pearson M."/>
            <person name="Poon T.W."/>
            <person name="Priest M."/>
            <person name="Roberts A."/>
            <person name="Saif S."/>
            <person name="Shea T."/>
            <person name="Sisk P."/>
            <person name="Sykes S."/>
            <person name="Wortman J."/>
            <person name="Nusbaum C."/>
            <person name="Birren B."/>
        </authorList>
    </citation>
    <scope>NUCLEOTIDE SEQUENCE [LARGE SCALE GENOMIC DNA]</scope>
    <source>
        <strain evidence="3">A-37</strain>
    </source>
</reference>
<dbReference type="VEuPathDB" id="VectorBase:ACUA009596"/>
<keyword evidence="3" id="KW-1185">Reference proteome</keyword>
<accession>A0A182M4Z5</accession>
<organism evidence="2 3">
    <name type="scientific">Anopheles culicifacies</name>
    <dbReference type="NCBI Taxonomy" id="139723"/>
    <lineage>
        <taxon>Eukaryota</taxon>
        <taxon>Metazoa</taxon>
        <taxon>Ecdysozoa</taxon>
        <taxon>Arthropoda</taxon>
        <taxon>Hexapoda</taxon>
        <taxon>Insecta</taxon>
        <taxon>Pterygota</taxon>
        <taxon>Neoptera</taxon>
        <taxon>Endopterygota</taxon>
        <taxon>Diptera</taxon>
        <taxon>Nematocera</taxon>
        <taxon>Culicoidea</taxon>
        <taxon>Culicidae</taxon>
        <taxon>Anophelinae</taxon>
        <taxon>Anopheles</taxon>
        <taxon>culicifacies species complex</taxon>
    </lineage>
</organism>
<dbReference type="Proteomes" id="UP000075883">
    <property type="component" value="Unassembled WGS sequence"/>
</dbReference>
<reference evidence="2" key="2">
    <citation type="submission" date="2020-05" db="UniProtKB">
        <authorList>
            <consortium name="EnsemblMetazoa"/>
        </authorList>
    </citation>
    <scope>IDENTIFICATION</scope>
    <source>
        <strain evidence="2">A-37</strain>
    </source>
</reference>
<name>A0A182M4Z5_9DIPT</name>
<feature type="compositionally biased region" description="Basic and acidic residues" evidence="1">
    <location>
        <begin position="51"/>
        <end position="66"/>
    </location>
</feature>
<evidence type="ECO:0000256" key="1">
    <source>
        <dbReference type="SAM" id="MobiDB-lite"/>
    </source>
</evidence>